<name>A0A0Q9YUL5_9GAMM</name>
<reference evidence="1" key="1">
    <citation type="submission" date="2015-09" db="EMBL/GenBank/DDBJ databases">
        <title>Draft Genome Sequences of Two Novel Amoeba-resistant Intranuclear Bacteria, Candidatus Berkiella cookevillensis and Candidatus Berkiella aquae.</title>
        <authorList>
            <person name="Mehari Y.T."/>
            <person name="Arivett B.A."/>
            <person name="Farone A.L."/>
            <person name="Gunderson J.H."/>
            <person name="Farone M.B."/>
        </authorList>
    </citation>
    <scope>NUCLEOTIDE SEQUENCE [LARGE SCALE GENOMIC DNA]</scope>
    <source>
        <strain evidence="1">HT99</strain>
    </source>
</reference>
<evidence type="ECO:0000313" key="1">
    <source>
        <dbReference type="EMBL" id="KRG20628.1"/>
    </source>
</evidence>
<dbReference type="CDD" id="cd06325">
    <property type="entry name" value="PBP1_ABC_unchar_transporter"/>
    <property type="match status" value="1"/>
</dbReference>
<accession>A0A0Q9YUL5</accession>
<gene>
    <name evidence="2" type="ORF">HT99x_002215</name>
    <name evidence="1" type="ORF">HT99x_02360</name>
</gene>
<reference evidence="2" key="2">
    <citation type="journal article" date="2016" name="Genome Announc.">
        <title>Draft Genome Sequences of Two Novel Amoeba-Resistant Intranuclear Bacteria, 'Candidatus Berkiella cookevillensis' and 'Candidatus Berkiella aquae'.</title>
        <authorList>
            <person name="Mehari Y.T."/>
            <person name="Arivett B.A."/>
            <person name="Farone A.L."/>
            <person name="Gunderson J.H."/>
            <person name="Farone M.B."/>
        </authorList>
    </citation>
    <scope>NUCLEOTIDE SEQUENCE</scope>
    <source>
        <strain evidence="2">HT99</strain>
    </source>
</reference>
<proteinExistence type="predicted"/>
<comment type="caution">
    <text evidence="1">The sequence shown here is derived from an EMBL/GenBank/DDBJ whole genome shotgun (WGS) entry which is preliminary data.</text>
</comment>
<evidence type="ECO:0000313" key="2">
    <source>
        <dbReference type="EMBL" id="MCS5710237.1"/>
    </source>
</evidence>
<dbReference type="Proteomes" id="UP000051497">
    <property type="component" value="Unassembled WGS sequence"/>
</dbReference>
<protein>
    <submittedName>
        <fullName evidence="1 2">ABC transporter substrate-binding protein</fullName>
    </submittedName>
</protein>
<dbReference type="OrthoDB" id="9776955at2"/>
<keyword evidence="3" id="KW-1185">Reference proteome</keyword>
<dbReference type="Pfam" id="PF04392">
    <property type="entry name" value="ABC_sub_bind"/>
    <property type="match status" value="1"/>
</dbReference>
<dbReference type="PANTHER" id="PTHR35271">
    <property type="entry name" value="ABC TRANSPORTER, SUBSTRATE-BINDING LIPOPROTEIN-RELATED"/>
    <property type="match status" value="1"/>
</dbReference>
<dbReference type="STRING" id="295108.HT99x_02360"/>
<dbReference type="EMBL" id="LKAJ02000001">
    <property type="protein sequence ID" value="MCS5710237.1"/>
    <property type="molecule type" value="Genomic_DNA"/>
</dbReference>
<dbReference type="SUPFAM" id="SSF53822">
    <property type="entry name" value="Periplasmic binding protein-like I"/>
    <property type="match status" value="1"/>
</dbReference>
<organism evidence="1">
    <name type="scientific">Candidatus Berkiella aquae</name>
    <dbReference type="NCBI Taxonomy" id="295108"/>
    <lineage>
        <taxon>Bacteria</taxon>
        <taxon>Pseudomonadati</taxon>
        <taxon>Pseudomonadota</taxon>
        <taxon>Gammaproteobacteria</taxon>
        <taxon>Candidatus Berkiellales</taxon>
        <taxon>Candidatus Berkiellaceae</taxon>
        <taxon>Candidatus Berkiella</taxon>
    </lineage>
</organism>
<dbReference type="RefSeq" id="WP_075066974.1">
    <property type="nucleotide sequence ID" value="NZ_LKAJ02000001.1"/>
</dbReference>
<dbReference type="InterPro" id="IPR007487">
    <property type="entry name" value="ABC_transpt-TYRBP-like"/>
</dbReference>
<dbReference type="PANTHER" id="PTHR35271:SF1">
    <property type="entry name" value="ABC TRANSPORTER, SUBSTRATE-BINDING LIPOPROTEIN"/>
    <property type="match status" value="1"/>
</dbReference>
<dbReference type="InterPro" id="IPR028082">
    <property type="entry name" value="Peripla_BP_I"/>
</dbReference>
<evidence type="ECO:0000313" key="3">
    <source>
        <dbReference type="Proteomes" id="UP000051497"/>
    </source>
</evidence>
<dbReference type="AlphaFoldDB" id="A0A0Q9YUL5"/>
<dbReference type="Gene3D" id="3.40.50.2300">
    <property type="match status" value="2"/>
</dbReference>
<dbReference type="EMBL" id="LKAJ01000010">
    <property type="protein sequence ID" value="KRG20628.1"/>
    <property type="molecule type" value="Genomic_DNA"/>
</dbReference>
<reference evidence="2" key="3">
    <citation type="submission" date="2021-06" db="EMBL/GenBank/DDBJ databases">
        <title>Genomic Description and Analysis of Intracellular Bacteria, Candidatus Berkiella cookevillensis and Candidatus Berkiella aquae.</title>
        <authorList>
            <person name="Kidane D.T."/>
            <person name="Mehari Y.T."/>
            <person name="Rice F.C."/>
            <person name="Arivett B.A."/>
            <person name="Farone A.L."/>
            <person name="Berk S.G."/>
            <person name="Farone M.B."/>
        </authorList>
    </citation>
    <scope>NUCLEOTIDE SEQUENCE</scope>
    <source>
        <strain evidence="2">HT99</strain>
    </source>
</reference>
<sequence>MLSCRRILLSLFIVTFLTLCTYFCLNPAVSTSSLPKIAIAHYGPHSSLEESIRGIKEGLAQQGFKDKENISIEVLDVNFELTLIPQMLAKLRAMQPQAMVVISTPIAQNAKNTIKDIPLFFTDVTEPISAGLLKDNEHTFNNMTGASDKQDLNVLLAFAQKLLPNAKKVGLLYASSEANDIALVNMLQKAAKELEMDVICIPVEHARDIPFRMQALKNKVDFIYVGVSGLIQPSLPAIVQEADRMNIPIFNANEDAVKNHQVLASMGVSYYQVGVNTSQLIAGLLNGKPFNTLTPRYPKAQDHQGYISKKRALKYGIDLSEIENVTVVE</sequence>